<reference evidence="2" key="1">
    <citation type="submission" date="2016-03" db="EMBL/GenBank/DDBJ databases">
        <title>Mechanisms controlling the formation of the plant cell surface in tip-growing cells are functionally conserved among land plants.</title>
        <authorList>
            <person name="Honkanen S."/>
            <person name="Jones V.A."/>
            <person name="Morieri G."/>
            <person name="Champion C."/>
            <person name="Hetherington A.J."/>
            <person name="Kelly S."/>
            <person name="Saint-Marcoux D."/>
            <person name="Proust H."/>
            <person name="Prescott H."/>
            <person name="Dolan L."/>
        </authorList>
    </citation>
    <scope>NUCLEOTIDE SEQUENCE [LARGE SCALE GENOMIC DNA]</scope>
    <source>
        <tissue evidence="2">Whole gametophyte</tissue>
    </source>
</reference>
<sequence>MRADEESLEAFSLARNGIASSRAAVQLLAAGTIEAMARRLRRSSSPAPEMVAKRPKTMDLDQVKVVFDSPFEDFEFEDRDLEWIDSMGLTKLAKIMRSGMGVNEWRGVCMSFIRSFRAVDASGLRYRATIRAGQQTHDIDIDVKKIAESFQLPHVPGGMHLGGIREAQWKDGFDIFERSEFTYSMKKGWCLKNLKPAYMYMKKRFDLLRRMIWFNKQSSYIGNVQARTIFEICTMKDARQPDWATGFLKSFVYEIERIRKLTGPDAQNIIRGYQIHTLVGPAIRQLIRLQILFEEKENVPPKTDENVGKRVVSLSGVTICRGAPVAADVLRDTMSSRQSSFVHSCPQQASENLVQQTTSNIEQQELSIPAEVEDEREPMSFEADDMAIPGLDDYLSSESGGKSSTTSVGKSLFRTSDGNFTAENGKNPKTCKNLIDDHDICTHENSKSQNINLLSSRVWSQESHKLNKEVIALSCDKDGPMQDQNMRDDFIRGVQFVTRRIDSVGGILLGSAHMDQYGDYVKYALKALNYFFRVYRNYNNPTIETEDLDIDRDVPGDILWEILVSLTSKVLGYQGSKAVAELSWHLIRHATKTNFMKIAADPRALCIILECLTGKFSCTISKIYAVKSLKMLVKQYDCAETILKFPGIPEGLAMLTRTDEEKRLHSKVITLLASLIDLSSGTCDLVVRLPSFWDVLSDNIFMARFDLGPVLRLIHSISRASHQCRVILGTLPGITEFLIYSGSDQPLTLEILSSLLATEEYRAVLVAFPNVVEKLMNLLSEANNTRILFPLVHSITLLDTEKTCDIQYSDAVAAHYGNFGRGCALLQQKFYQSAVSELEKASKAESLYGFPLVQEKANLCRAFAKAMLRDLDGALTSLEMMNPKMMEFSLDWEKSVVLCLRCEFKRALAASENMVLEGEWSDTQFKRDRNYWKHRAYVHFLVGDEVQCQKDVEEALKARQTARYDPEYWSCPQLLRLPLEYMALAHVTTLLLSSVGTQAAGPGTIMDKTARTSWGSSDEFPHLEKLAPCLLRISNYTSLSDAVFNHSLEVPDSDIRSLSVAHLREMKCIIPSSWEEILGFSVCRDPTHICSVLASLDNDTKQENGGVLCDTKSRSNKKGSPVEIVRQELATSGGGRGLSIILKSMGAEIVLWRKPTRLSYFQFRRSSLEPDGLRSDGCHSCALVFISYKSRGRLHNPRPTSQIISTPEPKKPHSGITQGNLGTCGVIGESRTRQSSLIHVMHIRNAPHAPHLLKSASCIRGICSMFKPAIAIYPESGKSEGNSQVDIYNLSPPRVRSQVPESARETEIAQEFHTLFTQIPVAQGVRTCKRIRAYVMGDLEVPTPGESRAPVIPIAKYLENSNLSTCHLKRRDKIPHSDSQGHVSHRLFPSRTRQRVSNMCGRDRSHRTFGTRDVEVLRMLYFFGRS</sequence>
<gene>
    <name evidence="2" type="ORF">AXG93_3102s1170</name>
</gene>
<dbReference type="EMBL" id="LVLJ01001475">
    <property type="protein sequence ID" value="OAE29291.1"/>
    <property type="molecule type" value="Genomic_DNA"/>
</dbReference>
<evidence type="ECO:0000313" key="3">
    <source>
        <dbReference type="Proteomes" id="UP000077202"/>
    </source>
</evidence>
<organism evidence="2 3">
    <name type="scientific">Marchantia polymorpha subsp. ruderalis</name>
    <dbReference type="NCBI Taxonomy" id="1480154"/>
    <lineage>
        <taxon>Eukaryota</taxon>
        <taxon>Viridiplantae</taxon>
        <taxon>Streptophyta</taxon>
        <taxon>Embryophyta</taxon>
        <taxon>Marchantiophyta</taxon>
        <taxon>Marchantiopsida</taxon>
        <taxon>Marchantiidae</taxon>
        <taxon>Marchantiales</taxon>
        <taxon>Marchantiaceae</taxon>
        <taxon>Marchantia</taxon>
    </lineage>
</organism>
<keyword evidence="3" id="KW-1185">Reference proteome</keyword>
<comment type="caution">
    <text evidence="2">The sequence shown here is derived from an EMBL/GenBank/DDBJ whole genome shotgun (WGS) entry which is preliminary data.</text>
</comment>
<accession>A0A176W9N8</accession>
<protein>
    <submittedName>
        <fullName evidence="2">Uncharacterized protein</fullName>
    </submittedName>
</protein>
<name>A0A176W9N8_MARPO</name>
<evidence type="ECO:0000256" key="1">
    <source>
        <dbReference type="SAM" id="MobiDB-lite"/>
    </source>
</evidence>
<feature type="region of interest" description="Disordered" evidence="1">
    <location>
        <begin position="1196"/>
        <end position="1219"/>
    </location>
</feature>
<feature type="region of interest" description="Disordered" evidence="1">
    <location>
        <begin position="1373"/>
        <end position="1404"/>
    </location>
</feature>
<proteinExistence type="predicted"/>
<evidence type="ECO:0000313" key="2">
    <source>
        <dbReference type="EMBL" id="OAE29291.1"/>
    </source>
</evidence>
<dbReference type="Proteomes" id="UP000077202">
    <property type="component" value="Unassembled WGS sequence"/>
</dbReference>